<evidence type="ECO:0000313" key="6">
    <source>
        <dbReference type="Proteomes" id="UP000095094"/>
    </source>
</evidence>
<dbReference type="Pfam" id="PF06030">
    <property type="entry name" value="WxLIP_PGBD"/>
    <property type="match status" value="1"/>
</dbReference>
<evidence type="ECO:0000256" key="2">
    <source>
        <dbReference type="SAM" id="Phobius"/>
    </source>
</evidence>
<sequence>MTNKQKNVRLLILGYSLFLPFFLFIMTTESGLAVSVKPILPENQHDPEATYYDLRMKPSQEQELKLEVSNTSDEERKLTIQLNDATTNFLGDIDYTDRSEQIQRDKSLTVSFKDIAAVESQVVISAHEKKIILVHLKMPKEPFDGMILGGIKLVSTNPKPTIDNQNRKNVYIVAVKLTETDTPVQANLNLLQLLPTKKAGQYVIHATIQNDQAVNLEAIEYTAEITEQGSEQVIYQIKQNDYRMAPNSSTTLSVLDEAKVLQPAGKYLFHLTVRSKDTDQVWKWEEAFELPKEASEGKHDQLILYIVICTVVLLFLLIALLSLLLLRRRKQKQYEAELYQKKKKRNRRKKVQQHPQKSNEQKKMKRKKKHIPNNNE</sequence>
<feature type="domain" description="WxL Interacting Protein host binding" evidence="4">
    <location>
        <begin position="170"/>
        <end position="294"/>
    </location>
</feature>
<keyword evidence="2" id="KW-0812">Transmembrane</keyword>
<protein>
    <submittedName>
        <fullName evidence="5">Uncharacterized protein</fullName>
    </submittedName>
</protein>
<evidence type="ECO:0000259" key="3">
    <source>
        <dbReference type="Pfam" id="PF06030"/>
    </source>
</evidence>
<dbReference type="Pfam" id="PF11797">
    <property type="entry name" value="WxLIP_HBD"/>
    <property type="match status" value="1"/>
</dbReference>
<organism evidence="5 6">
    <name type="scientific">Enterococcus termitis</name>
    <dbReference type="NCBI Taxonomy" id="332950"/>
    <lineage>
        <taxon>Bacteria</taxon>
        <taxon>Bacillati</taxon>
        <taxon>Bacillota</taxon>
        <taxon>Bacilli</taxon>
        <taxon>Lactobacillales</taxon>
        <taxon>Enterococcaceae</taxon>
        <taxon>Enterococcus</taxon>
    </lineage>
</organism>
<proteinExistence type="predicted"/>
<feature type="region of interest" description="Disordered" evidence="1">
    <location>
        <begin position="338"/>
        <end position="376"/>
    </location>
</feature>
<dbReference type="EMBL" id="MIJY01000012">
    <property type="protein sequence ID" value="OEG16930.1"/>
    <property type="molecule type" value="Genomic_DNA"/>
</dbReference>
<name>A0A1E5GX94_9ENTE</name>
<comment type="caution">
    <text evidence="5">The sequence shown here is derived from an EMBL/GenBank/DDBJ whole genome shotgun (WGS) entry which is preliminary data.</text>
</comment>
<dbReference type="RefSeq" id="WP_069663324.1">
    <property type="nucleotide sequence ID" value="NZ_JBHUJJ010000001.1"/>
</dbReference>
<keyword evidence="2" id="KW-1133">Transmembrane helix</keyword>
<evidence type="ECO:0000313" key="5">
    <source>
        <dbReference type="EMBL" id="OEG16930.1"/>
    </source>
</evidence>
<dbReference type="Proteomes" id="UP000095094">
    <property type="component" value="Unassembled WGS sequence"/>
</dbReference>
<dbReference type="InterPro" id="IPR021759">
    <property type="entry name" value="WxLIP_HBD"/>
</dbReference>
<accession>A0A1E5GX94</accession>
<dbReference type="InterPro" id="IPR010317">
    <property type="entry name" value="WxLIP_PGBD"/>
</dbReference>
<keyword evidence="6" id="KW-1185">Reference proteome</keyword>
<feature type="compositionally biased region" description="Basic residues" evidence="1">
    <location>
        <begin position="363"/>
        <end position="376"/>
    </location>
</feature>
<feature type="domain" description="WxL Interacting Protein peptidoglycan binding" evidence="3">
    <location>
        <begin position="35"/>
        <end position="153"/>
    </location>
</feature>
<feature type="transmembrane region" description="Helical" evidence="2">
    <location>
        <begin position="302"/>
        <end position="326"/>
    </location>
</feature>
<keyword evidence="2" id="KW-0472">Membrane</keyword>
<reference evidence="6" key="1">
    <citation type="submission" date="2016-09" db="EMBL/GenBank/DDBJ databases">
        <authorList>
            <person name="Gulvik C.A."/>
        </authorList>
    </citation>
    <scope>NUCLEOTIDE SEQUENCE [LARGE SCALE GENOMIC DNA]</scope>
    <source>
        <strain evidence="6">LMG 8895</strain>
    </source>
</reference>
<dbReference type="OrthoDB" id="2148359at2"/>
<feature type="compositionally biased region" description="Basic residues" evidence="1">
    <location>
        <begin position="341"/>
        <end position="352"/>
    </location>
</feature>
<dbReference type="AlphaFoldDB" id="A0A1E5GX94"/>
<evidence type="ECO:0000256" key="1">
    <source>
        <dbReference type="SAM" id="MobiDB-lite"/>
    </source>
</evidence>
<evidence type="ECO:0000259" key="4">
    <source>
        <dbReference type="Pfam" id="PF11797"/>
    </source>
</evidence>
<gene>
    <name evidence="5" type="ORF">BCR25_04855</name>
</gene>